<evidence type="ECO:0000256" key="7">
    <source>
        <dbReference type="ARBA" id="ARBA00023224"/>
    </source>
</evidence>
<dbReference type="Pfam" id="PF00672">
    <property type="entry name" value="HAMP"/>
    <property type="match status" value="1"/>
</dbReference>
<keyword evidence="2" id="KW-1003">Cell membrane</keyword>
<reference evidence="13 14" key="1">
    <citation type="submission" date="2018-04" db="EMBL/GenBank/DDBJ databases">
        <title>Denitrifier Microvirgula.</title>
        <authorList>
            <person name="Anderson E."/>
            <person name="Jang J."/>
            <person name="Ishii S."/>
        </authorList>
    </citation>
    <scope>NUCLEOTIDE SEQUENCE [LARGE SCALE GENOMIC DNA]</scope>
    <source>
        <strain evidence="13 14">BE2.4</strain>
    </source>
</reference>
<evidence type="ECO:0000256" key="1">
    <source>
        <dbReference type="ARBA" id="ARBA00004651"/>
    </source>
</evidence>
<dbReference type="KEGG" id="maer:DAI18_03130"/>
<dbReference type="InterPro" id="IPR004089">
    <property type="entry name" value="MCPsignal_dom"/>
</dbReference>
<dbReference type="InterPro" id="IPR029151">
    <property type="entry name" value="Sensor-like_sf"/>
</dbReference>
<dbReference type="Gene3D" id="3.30.450.20">
    <property type="entry name" value="PAS domain"/>
    <property type="match status" value="2"/>
</dbReference>
<dbReference type="InterPro" id="IPR033479">
    <property type="entry name" value="dCache_1"/>
</dbReference>
<dbReference type="Pfam" id="PF02743">
    <property type="entry name" value="dCache_1"/>
    <property type="match status" value="1"/>
</dbReference>
<gene>
    <name evidence="13" type="ORF">DAI18_03130</name>
</gene>
<evidence type="ECO:0000256" key="2">
    <source>
        <dbReference type="ARBA" id="ARBA00022475"/>
    </source>
</evidence>
<dbReference type="Proteomes" id="UP000244173">
    <property type="component" value="Chromosome"/>
</dbReference>
<dbReference type="EMBL" id="CP028519">
    <property type="protein sequence ID" value="AVY93138.1"/>
    <property type="molecule type" value="Genomic_DNA"/>
</dbReference>
<dbReference type="CDD" id="cd18773">
    <property type="entry name" value="PDC1_HK_sensor"/>
    <property type="match status" value="1"/>
</dbReference>
<dbReference type="AlphaFoldDB" id="A0A2S0P6X3"/>
<comment type="similarity">
    <text evidence="8">Belongs to the methyl-accepting chemotaxis (MCP) protein family.</text>
</comment>
<keyword evidence="7 9" id="KW-0807">Transducer</keyword>
<dbReference type="GO" id="GO:0005886">
    <property type="term" value="C:plasma membrane"/>
    <property type="evidence" value="ECO:0007669"/>
    <property type="project" value="UniProtKB-SubCell"/>
</dbReference>
<dbReference type="SUPFAM" id="SSF58104">
    <property type="entry name" value="Methyl-accepting chemotaxis protein (MCP) signaling domain"/>
    <property type="match status" value="1"/>
</dbReference>
<accession>A0A2S0P6X3</accession>
<dbReference type="GO" id="GO:0006935">
    <property type="term" value="P:chemotaxis"/>
    <property type="evidence" value="ECO:0007669"/>
    <property type="project" value="UniProtKB-KW"/>
</dbReference>
<dbReference type="InterPro" id="IPR003660">
    <property type="entry name" value="HAMP_dom"/>
</dbReference>
<evidence type="ECO:0000259" key="12">
    <source>
        <dbReference type="PROSITE" id="PS50885"/>
    </source>
</evidence>
<dbReference type="Gene3D" id="1.10.287.950">
    <property type="entry name" value="Methyl-accepting chemotaxis protein"/>
    <property type="match status" value="1"/>
</dbReference>
<evidence type="ECO:0000313" key="13">
    <source>
        <dbReference type="EMBL" id="AVY93138.1"/>
    </source>
</evidence>
<dbReference type="PANTHER" id="PTHR32089">
    <property type="entry name" value="METHYL-ACCEPTING CHEMOTAXIS PROTEIN MCPB"/>
    <property type="match status" value="1"/>
</dbReference>
<dbReference type="PROSITE" id="PS50111">
    <property type="entry name" value="CHEMOTAXIS_TRANSDUC_2"/>
    <property type="match status" value="1"/>
</dbReference>
<feature type="domain" description="HAMP" evidence="12">
    <location>
        <begin position="296"/>
        <end position="350"/>
    </location>
</feature>
<keyword evidence="5 10" id="KW-1133">Transmembrane helix</keyword>
<dbReference type="SMART" id="SM00304">
    <property type="entry name" value="HAMP"/>
    <property type="match status" value="1"/>
</dbReference>
<dbReference type="CDD" id="cd11386">
    <property type="entry name" value="MCP_signal"/>
    <property type="match status" value="1"/>
</dbReference>
<dbReference type="GO" id="GO:0007165">
    <property type="term" value="P:signal transduction"/>
    <property type="evidence" value="ECO:0007669"/>
    <property type="project" value="UniProtKB-KW"/>
</dbReference>
<dbReference type="FunFam" id="1.10.287.950:FF:000001">
    <property type="entry name" value="Methyl-accepting chemotaxis sensory transducer"/>
    <property type="match status" value="1"/>
</dbReference>
<feature type="transmembrane region" description="Helical" evidence="10">
    <location>
        <begin position="272"/>
        <end position="295"/>
    </location>
</feature>
<dbReference type="CDD" id="cd12912">
    <property type="entry name" value="PDC2_MCP_like"/>
    <property type="match status" value="1"/>
</dbReference>
<name>A0A2S0P6X3_9NEIS</name>
<feature type="transmembrane region" description="Helical" evidence="10">
    <location>
        <begin position="6"/>
        <end position="29"/>
    </location>
</feature>
<dbReference type="PROSITE" id="PS50885">
    <property type="entry name" value="HAMP"/>
    <property type="match status" value="1"/>
</dbReference>
<evidence type="ECO:0000313" key="14">
    <source>
        <dbReference type="Proteomes" id="UP000244173"/>
    </source>
</evidence>
<dbReference type="SMART" id="SM00283">
    <property type="entry name" value="MA"/>
    <property type="match status" value="1"/>
</dbReference>
<dbReference type="STRING" id="1122240.GCA_000620105_00365"/>
<keyword evidence="3" id="KW-0145">Chemotaxis</keyword>
<evidence type="ECO:0000256" key="6">
    <source>
        <dbReference type="ARBA" id="ARBA00023136"/>
    </source>
</evidence>
<evidence type="ECO:0000256" key="10">
    <source>
        <dbReference type="SAM" id="Phobius"/>
    </source>
</evidence>
<evidence type="ECO:0000259" key="11">
    <source>
        <dbReference type="PROSITE" id="PS50111"/>
    </source>
</evidence>
<dbReference type="SUPFAM" id="SSF103190">
    <property type="entry name" value="Sensory domain-like"/>
    <property type="match status" value="1"/>
</dbReference>
<keyword evidence="6 10" id="KW-0472">Membrane</keyword>
<evidence type="ECO:0000256" key="8">
    <source>
        <dbReference type="ARBA" id="ARBA00029447"/>
    </source>
</evidence>
<dbReference type="RefSeq" id="WP_051528616.1">
    <property type="nucleotide sequence ID" value="NZ_CP028519.1"/>
</dbReference>
<organism evidence="13 14">
    <name type="scientific">Microvirgula aerodenitrificans</name>
    <dbReference type="NCBI Taxonomy" id="57480"/>
    <lineage>
        <taxon>Bacteria</taxon>
        <taxon>Pseudomonadati</taxon>
        <taxon>Pseudomonadota</taxon>
        <taxon>Betaproteobacteria</taxon>
        <taxon>Neisseriales</taxon>
        <taxon>Aquaspirillaceae</taxon>
        <taxon>Microvirgula</taxon>
    </lineage>
</organism>
<keyword evidence="14" id="KW-1185">Reference proteome</keyword>
<comment type="subcellular location">
    <subcellularLocation>
        <location evidence="1">Cell membrane</location>
        <topology evidence="1">Multi-pass membrane protein</topology>
    </subcellularLocation>
</comment>
<evidence type="ECO:0000256" key="4">
    <source>
        <dbReference type="ARBA" id="ARBA00022692"/>
    </source>
</evidence>
<proteinExistence type="inferred from homology"/>
<sequence length="627" mass="66803">MKSIKTKLIVLVAVAIVVATVSVTLVAFFKLRGDLRTGLEQQVELVAVSQRHFVEEWIDVRKQVVEAGLRHATSPDVSSSLQSLAAAGGFTQMFVGDGASKDMVYSIPGKQKPSPDYDPASREWFKRARAGNDTIVTSPYKPASADIKELVVSIAHRVDGSEKVVAGDIVIGQLVKSVRAVALPGDGFAFLMTREGKLIAYPHEGMELKDVAEVAEGLDAARIQSLLAEPGLTDMTVERVPSLVRLVDVPGTDWVLGMVMDRSVLTGPLLKLVGAMVGATLLVLLLCTGFVTGYLQRLLRGLIQVRDAMREIAAGEGDLTRQIDVPGEDEVAETAQAFNQFIQRLNGMFRELRDDAVQLAGGVVSLGGAFDKMAGDSRALADISSANAATIEQVSVSISQIADAARDTDAMVHETGDASHEGALHIERIATDMDKTSSAVDDLSTLLSSLEQRSQQISQITNVISDIADQTNLLALNAAIEAARAGEQGRGFAVVADEVRKLAERTGKATIEISAMIGSIMSETTRATGNMQVTSGAVSQSVALTREASDRIGRISDTMREVESKIESIALSTGEQHKAALAMAQSTESINLRIVDSDQALQSAKGTLDTLTGLAGSMQQAFSRFRL</sequence>
<evidence type="ECO:0000256" key="9">
    <source>
        <dbReference type="PROSITE-ProRule" id="PRU00284"/>
    </source>
</evidence>
<keyword evidence="4 10" id="KW-0812">Transmembrane</keyword>
<dbReference type="CDD" id="cd06225">
    <property type="entry name" value="HAMP"/>
    <property type="match status" value="1"/>
</dbReference>
<dbReference type="OrthoDB" id="8576332at2"/>
<evidence type="ECO:0000256" key="5">
    <source>
        <dbReference type="ARBA" id="ARBA00022989"/>
    </source>
</evidence>
<evidence type="ECO:0000256" key="3">
    <source>
        <dbReference type="ARBA" id="ARBA00022500"/>
    </source>
</evidence>
<dbReference type="PANTHER" id="PTHR32089:SF112">
    <property type="entry name" value="LYSOZYME-LIKE PROTEIN-RELATED"/>
    <property type="match status" value="1"/>
</dbReference>
<dbReference type="Pfam" id="PF00015">
    <property type="entry name" value="MCPsignal"/>
    <property type="match status" value="1"/>
</dbReference>
<protein>
    <submittedName>
        <fullName evidence="13">Methyl-accepting chemotaxis protein</fullName>
    </submittedName>
</protein>
<feature type="domain" description="Methyl-accepting transducer" evidence="11">
    <location>
        <begin position="355"/>
        <end position="591"/>
    </location>
</feature>